<dbReference type="RefSeq" id="WP_307557515.1">
    <property type="nucleotide sequence ID" value="NZ_JAUSQU010000001.1"/>
</dbReference>
<reference evidence="1 2" key="1">
    <citation type="submission" date="2023-07" db="EMBL/GenBank/DDBJ databases">
        <title>Sequencing the genomes of 1000 actinobacteria strains.</title>
        <authorList>
            <person name="Klenk H.-P."/>
        </authorList>
    </citation>
    <scope>NUCLEOTIDE SEQUENCE [LARGE SCALE GENOMIC DNA]</scope>
    <source>
        <strain evidence="1 2">DSM 46740</strain>
    </source>
</reference>
<evidence type="ECO:0000313" key="1">
    <source>
        <dbReference type="EMBL" id="MDP9843351.1"/>
    </source>
</evidence>
<proteinExistence type="predicted"/>
<organism evidence="1 2">
    <name type="scientific">Streptosporangium lutulentum</name>
    <dbReference type="NCBI Taxonomy" id="1461250"/>
    <lineage>
        <taxon>Bacteria</taxon>
        <taxon>Bacillati</taxon>
        <taxon>Actinomycetota</taxon>
        <taxon>Actinomycetes</taxon>
        <taxon>Streptosporangiales</taxon>
        <taxon>Streptosporangiaceae</taxon>
        <taxon>Streptosporangium</taxon>
    </lineage>
</organism>
<sequence length="139" mass="15743">MESPNTTQTFGSVTITWKGDPGVEIDSIHFDDQKFEARIAALEAFAKFGPDHVMGIDRRLAEARRCRAAAETHYEPELFDADMWLDQAERVADLITAEEFRARHEARKRPRTVCGRRAIDELRATGVARRYRPAEPAAA</sequence>
<comment type="caution">
    <text evidence="1">The sequence shown here is derived from an EMBL/GenBank/DDBJ whole genome shotgun (WGS) entry which is preliminary data.</text>
</comment>
<dbReference type="Proteomes" id="UP001225356">
    <property type="component" value="Unassembled WGS sequence"/>
</dbReference>
<accession>A0ABT9QAE8</accession>
<dbReference type="EMBL" id="JAUSQU010000001">
    <property type="protein sequence ID" value="MDP9843351.1"/>
    <property type="molecule type" value="Genomic_DNA"/>
</dbReference>
<protein>
    <submittedName>
        <fullName evidence="1">Uncharacterized protein</fullName>
    </submittedName>
</protein>
<keyword evidence="2" id="KW-1185">Reference proteome</keyword>
<evidence type="ECO:0000313" key="2">
    <source>
        <dbReference type="Proteomes" id="UP001225356"/>
    </source>
</evidence>
<name>A0ABT9QAE8_9ACTN</name>
<gene>
    <name evidence="1" type="ORF">J2853_002562</name>
</gene>